<gene>
    <name evidence="2" type="ORF">DEBURN_LOCUS6502</name>
</gene>
<feature type="region of interest" description="Disordered" evidence="1">
    <location>
        <begin position="93"/>
        <end position="113"/>
    </location>
</feature>
<evidence type="ECO:0000313" key="2">
    <source>
        <dbReference type="EMBL" id="CAG8538728.1"/>
    </source>
</evidence>
<evidence type="ECO:0000313" key="3">
    <source>
        <dbReference type="Proteomes" id="UP000789706"/>
    </source>
</evidence>
<comment type="caution">
    <text evidence="2">The sequence shown here is derived from an EMBL/GenBank/DDBJ whole genome shotgun (WGS) entry which is preliminary data.</text>
</comment>
<proteinExistence type="predicted"/>
<evidence type="ECO:0000256" key="1">
    <source>
        <dbReference type="SAM" id="MobiDB-lite"/>
    </source>
</evidence>
<keyword evidence="3" id="KW-1185">Reference proteome</keyword>
<accession>A0A9N9AQK5</accession>
<protein>
    <submittedName>
        <fullName evidence="2">4130_t:CDS:1</fullName>
    </submittedName>
</protein>
<dbReference type="EMBL" id="CAJVPK010000675">
    <property type="protein sequence ID" value="CAG8538728.1"/>
    <property type="molecule type" value="Genomic_DNA"/>
</dbReference>
<dbReference type="Proteomes" id="UP000789706">
    <property type="component" value="Unassembled WGS sequence"/>
</dbReference>
<name>A0A9N9AQK5_9GLOM</name>
<organism evidence="2 3">
    <name type="scientific">Diversispora eburnea</name>
    <dbReference type="NCBI Taxonomy" id="1213867"/>
    <lineage>
        <taxon>Eukaryota</taxon>
        <taxon>Fungi</taxon>
        <taxon>Fungi incertae sedis</taxon>
        <taxon>Mucoromycota</taxon>
        <taxon>Glomeromycotina</taxon>
        <taxon>Glomeromycetes</taxon>
        <taxon>Diversisporales</taxon>
        <taxon>Diversisporaceae</taxon>
        <taxon>Diversispora</taxon>
    </lineage>
</organism>
<sequence>MGKLVLLFIERFNKNATRSPPPPPGFGFALKSKVIPYERKTQYRLYYLYDGLKLDFFEQTQYRFYDLYEDFKLDIHLIIIERLLTICIYSQPNEHQNNESEKKEAHKKRTNVKKRPTLLSHEASALSSIC</sequence>
<dbReference type="AlphaFoldDB" id="A0A9N9AQK5"/>
<reference evidence="2" key="1">
    <citation type="submission" date="2021-06" db="EMBL/GenBank/DDBJ databases">
        <authorList>
            <person name="Kallberg Y."/>
            <person name="Tangrot J."/>
            <person name="Rosling A."/>
        </authorList>
    </citation>
    <scope>NUCLEOTIDE SEQUENCE</scope>
    <source>
        <strain evidence="2">AZ414A</strain>
    </source>
</reference>